<dbReference type="Proteomes" id="UP001276840">
    <property type="component" value="Unassembled WGS sequence"/>
</dbReference>
<feature type="transmembrane region" description="Helical" evidence="8">
    <location>
        <begin position="308"/>
        <end position="329"/>
    </location>
</feature>
<reference evidence="10 11" key="1">
    <citation type="submission" date="2023-08" db="EMBL/GenBank/DDBJ databases">
        <title>Implementing the SeqCode for naming new Mesorhizobium species isolated from Vachellia karroo root nodules.</title>
        <authorList>
            <person name="Van Lill M."/>
        </authorList>
    </citation>
    <scope>NUCLEOTIDE SEQUENCE [LARGE SCALE GENOMIC DNA]</scope>
    <source>
        <strain evidence="10 11">MSK 1335</strain>
    </source>
</reference>
<evidence type="ECO:0000259" key="9">
    <source>
        <dbReference type="Pfam" id="PF13231"/>
    </source>
</evidence>
<feature type="domain" description="Glycosyltransferase RgtA/B/C/D-like" evidence="9">
    <location>
        <begin position="78"/>
        <end position="235"/>
    </location>
</feature>
<keyword evidence="11" id="KW-1185">Reference proteome</keyword>
<evidence type="ECO:0000313" key="11">
    <source>
        <dbReference type="Proteomes" id="UP001276840"/>
    </source>
</evidence>
<dbReference type="PANTHER" id="PTHR33908:SF9">
    <property type="entry name" value="BLL5595 PROTEIN"/>
    <property type="match status" value="1"/>
</dbReference>
<evidence type="ECO:0000256" key="4">
    <source>
        <dbReference type="ARBA" id="ARBA00022679"/>
    </source>
</evidence>
<name>A0ABU4ZRH5_9HYPH</name>
<evidence type="ECO:0000256" key="8">
    <source>
        <dbReference type="SAM" id="Phobius"/>
    </source>
</evidence>
<keyword evidence="6 8" id="KW-1133">Transmembrane helix</keyword>
<evidence type="ECO:0000256" key="7">
    <source>
        <dbReference type="ARBA" id="ARBA00023136"/>
    </source>
</evidence>
<evidence type="ECO:0000256" key="3">
    <source>
        <dbReference type="ARBA" id="ARBA00022676"/>
    </source>
</evidence>
<sequence length="526" mass="58158">MSRTSESVHLWPAAATADGNLSSIWNGLVLHPWRLLALLCLTQIICWTVMPALVNVGPPHDVLEGFMWGREWVLLTYKHPQLPCWLLEISHLLTGSFRWPQYLLSQLTVSTTFVLVYLLARDMMGPTRAIAAVLLMPSIYFFGWPTPQFNHDYAQMPFWAGICWLLWRSARDGRPGWWLALGLVCGVGLYAKFSTALLLSFGGVWILYDARARSRLATPWPWLGLAVFLAVVTPLALALYRMDFLPLTYAANRDEWVLAHRARLYYIGVQLAGLSGLLIVLGLSGLLRRRSSPEKLASPQHPAPEPGAVIYLMWMGLGPALLIMAASLFTGTGEAWGATMYNLVGAVAVALLGRRIGTAELRKLAILALICIVGVSSAYAAVRWTGCNVRGRLQPFCWPARSISDTAEAIWHEQVPGRLAIVGGEDGVAMLAGLNAQDQPSVFTNLDRRLAPWITDRRLREQGMLLVWLRGMPPPSQLRAWAGDLPVKTVLFNWSLNARPMAVNFVVIPPGRKDVPGDPPGPPNPE</sequence>
<dbReference type="InterPro" id="IPR050297">
    <property type="entry name" value="LipidA_mod_glycosyltrf_83"/>
</dbReference>
<evidence type="ECO:0000256" key="2">
    <source>
        <dbReference type="ARBA" id="ARBA00022475"/>
    </source>
</evidence>
<organism evidence="10 11">
    <name type="scientific">Mesorhizobium montanum</name>
    <dbReference type="NCBI Taxonomy" id="3072323"/>
    <lineage>
        <taxon>Bacteria</taxon>
        <taxon>Pseudomonadati</taxon>
        <taxon>Pseudomonadota</taxon>
        <taxon>Alphaproteobacteria</taxon>
        <taxon>Hyphomicrobiales</taxon>
        <taxon>Phyllobacteriaceae</taxon>
        <taxon>Mesorhizobium</taxon>
    </lineage>
</organism>
<keyword evidence="7 8" id="KW-0472">Membrane</keyword>
<proteinExistence type="predicted"/>
<keyword evidence="5 8" id="KW-0812">Transmembrane</keyword>
<dbReference type="PANTHER" id="PTHR33908">
    <property type="entry name" value="MANNOSYLTRANSFERASE YKCB-RELATED"/>
    <property type="match status" value="1"/>
</dbReference>
<feature type="transmembrane region" description="Helical" evidence="8">
    <location>
        <begin position="102"/>
        <end position="120"/>
    </location>
</feature>
<feature type="transmembrane region" description="Helical" evidence="8">
    <location>
        <begin position="35"/>
        <end position="54"/>
    </location>
</feature>
<dbReference type="EMBL" id="JAVIJF010000019">
    <property type="protein sequence ID" value="MDX8527590.1"/>
    <property type="molecule type" value="Genomic_DNA"/>
</dbReference>
<feature type="transmembrane region" description="Helical" evidence="8">
    <location>
        <begin position="177"/>
        <end position="208"/>
    </location>
</feature>
<dbReference type="RefSeq" id="WP_320235531.1">
    <property type="nucleotide sequence ID" value="NZ_JAVIJF010000019.1"/>
</dbReference>
<feature type="transmembrane region" description="Helical" evidence="8">
    <location>
        <begin position="220"/>
        <end position="240"/>
    </location>
</feature>
<protein>
    <submittedName>
        <fullName evidence="10">Glycosyltransferase family 39 protein</fullName>
    </submittedName>
</protein>
<evidence type="ECO:0000256" key="6">
    <source>
        <dbReference type="ARBA" id="ARBA00022989"/>
    </source>
</evidence>
<keyword evidence="4" id="KW-0808">Transferase</keyword>
<dbReference type="Pfam" id="PF13231">
    <property type="entry name" value="PMT_2"/>
    <property type="match status" value="1"/>
</dbReference>
<feature type="transmembrane region" description="Helical" evidence="8">
    <location>
        <begin position="364"/>
        <end position="382"/>
    </location>
</feature>
<accession>A0ABU4ZRH5</accession>
<keyword evidence="2" id="KW-1003">Cell membrane</keyword>
<gene>
    <name evidence="10" type="ORF">RFM68_24110</name>
</gene>
<evidence type="ECO:0000256" key="1">
    <source>
        <dbReference type="ARBA" id="ARBA00004651"/>
    </source>
</evidence>
<evidence type="ECO:0000313" key="10">
    <source>
        <dbReference type="EMBL" id="MDX8527590.1"/>
    </source>
</evidence>
<evidence type="ECO:0000256" key="5">
    <source>
        <dbReference type="ARBA" id="ARBA00022692"/>
    </source>
</evidence>
<comment type="caution">
    <text evidence="10">The sequence shown here is derived from an EMBL/GenBank/DDBJ whole genome shotgun (WGS) entry which is preliminary data.</text>
</comment>
<dbReference type="InterPro" id="IPR038731">
    <property type="entry name" value="RgtA/B/C-like"/>
</dbReference>
<comment type="subcellular location">
    <subcellularLocation>
        <location evidence="1">Cell membrane</location>
        <topology evidence="1">Multi-pass membrane protein</topology>
    </subcellularLocation>
</comment>
<feature type="transmembrane region" description="Helical" evidence="8">
    <location>
        <begin position="127"/>
        <end position="144"/>
    </location>
</feature>
<keyword evidence="3" id="KW-0328">Glycosyltransferase</keyword>
<feature type="transmembrane region" description="Helical" evidence="8">
    <location>
        <begin position="264"/>
        <end position="287"/>
    </location>
</feature>
<feature type="transmembrane region" description="Helical" evidence="8">
    <location>
        <begin position="335"/>
        <end position="352"/>
    </location>
</feature>